<name>A0ABU3VH15_9RHOB</name>
<protein>
    <recommendedName>
        <fullName evidence="4">Peptidase M10 metallopeptidase domain-containing protein</fullName>
    </recommendedName>
</protein>
<feature type="region of interest" description="Disordered" evidence="1">
    <location>
        <begin position="327"/>
        <end position="350"/>
    </location>
</feature>
<reference evidence="3" key="1">
    <citation type="submission" date="2023-05" db="EMBL/GenBank/DDBJ databases">
        <title>Sedimentitalea sp. nov. JM2-8.</title>
        <authorList>
            <person name="Huang J."/>
        </authorList>
    </citation>
    <scope>NUCLEOTIDE SEQUENCE [LARGE SCALE GENOMIC DNA]</scope>
    <source>
        <strain evidence="3">KHS03</strain>
    </source>
</reference>
<evidence type="ECO:0000256" key="1">
    <source>
        <dbReference type="SAM" id="MobiDB-lite"/>
    </source>
</evidence>
<sequence length="442" mass="48116">MVGLNRDINYLPPEEIAILLNVSEDVLAPLLDRRSQRPLWSGDDLLEVVEVDPARLQELDEMGLLNFGNPLVTQAPQPLPLPEEITPPIARPSIPAHPAPLTEVLSGLSQLFSGLSTMSAMEARDEPAAKRRGGLPPLAEGQHRSLSDAKVSLHELRSGWMHRPPTTPGDAPGPYGHHTYWVEVIPPCYCLYVWILKGRQVGGREVGASALAAGATGMGISLRPAPASVDKVVEDIHHANTIFAPSGFQFCLCGVRVLDPTEMNSSQGDPNLADTLFTNTGVIYSKDDTEPKKIRPFQWLFDGFQYDATLDFKRRCVHIFYASDVQRSPQKPDDQNGKVLGVGGPLETHRRDKRMTPVGIVEGGGDTIAHEIGHGLGLLHPDRDISKEPLRPGEPRHDPNNATDRNNLLLKAPTGEDLNSYQAEFLKLSISANGLSLGCPGS</sequence>
<comment type="caution">
    <text evidence="2">The sequence shown here is derived from an EMBL/GenBank/DDBJ whole genome shotgun (WGS) entry which is preliminary data.</text>
</comment>
<feature type="region of interest" description="Disordered" evidence="1">
    <location>
        <begin position="379"/>
        <end position="407"/>
    </location>
</feature>
<dbReference type="Gene3D" id="3.40.390.10">
    <property type="entry name" value="Collagenase (Catalytic Domain)"/>
    <property type="match status" value="1"/>
</dbReference>
<evidence type="ECO:0000313" key="2">
    <source>
        <dbReference type="EMBL" id="MDU9005460.1"/>
    </source>
</evidence>
<accession>A0ABU3VH15</accession>
<dbReference type="EMBL" id="JASMWN010000014">
    <property type="protein sequence ID" value="MDU9005460.1"/>
    <property type="molecule type" value="Genomic_DNA"/>
</dbReference>
<dbReference type="SUPFAM" id="SSF55486">
    <property type="entry name" value="Metalloproteases ('zincins'), catalytic domain"/>
    <property type="match status" value="1"/>
</dbReference>
<dbReference type="Proteomes" id="UP001255416">
    <property type="component" value="Unassembled WGS sequence"/>
</dbReference>
<keyword evidence="3" id="KW-1185">Reference proteome</keyword>
<feature type="compositionally biased region" description="Basic and acidic residues" evidence="1">
    <location>
        <begin position="380"/>
        <end position="399"/>
    </location>
</feature>
<gene>
    <name evidence="2" type="ORF">QO231_16615</name>
</gene>
<dbReference type="InterPro" id="IPR024079">
    <property type="entry name" value="MetalloPept_cat_dom_sf"/>
</dbReference>
<proteinExistence type="predicted"/>
<evidence type="ECO:0008006" key="4">
    <source>
        <dbReference type="Google" id="ProtNLM"/>
    </source>
</evidence>
<dbReference type="RefSeq" id="WP_316778873.1">
    <property type="nucleotide sequence ID" value="NZ_JASMWN010000014.1"/>
</dbReference>
<organism evidence="2 3">
    <name type="scientific">Sedimentitalea todarodis</name>
    <dbReference type="NCBI Taxonomy" id="1631240"/>
    <lineage>
        <taxon>Bacteria</taxon>
        <taxon>Pseudomonadati</taxon>
        <taxon>Pseudomonadota</taxon>
        <taxon>Alphaproteobacteria</taxon>
        <taxon>Rhodobacterales</taxon>
        <taxon>Paracoccaceae</taxon>
        <taxon>Sedimentitalea</taxon>
    </lineage>
</organism>
<evidence type="ECO:0000313" key="3">
    <source>
        <dbReference type="Proteomes" id="UP001255416"/>
    </source>
</evidence>